<dbReference type="EMBL" id="BPLR01002997">
    <property type="protein sequence ID" value="GIX80084.1"/>
    <property type="molecule type" value="Genomic_DNA"/>
</dbReference>
<comment type="caution">
    <text evidence="1">The sequence shown here is derived from an EMBL/GenBank/DDBJ whole genome shotgun (WGS) entry which is preliminary data.</text>
</comment>
<evidence type="ECO:0000313" key="1">
    <source>
        <dbReference type="EMBL" id="GIX80084.1"/>
    </source>
</evidence>
<dbReference type="AlphaFoldDB" id="A0AAV4N9E2"/>
<reference evidence="1 2" key="1">
    <citation type="submission" date="2021-06" db="EMBL/GenBank/DDBJ databases">
        <title>Caerostris extrusa draft genome.</title>
        <authorList>
            <person name="Kono N."/>
            <person name="Arakawa K."/>
        </authorList>
    </citation>
    <scope>NUCLEOTIDE SEQUENCE [LARGE SCALE GENOMIC DNA]</scope>
</reference>
<gene>
    <name evidence="1" type="ORF">CEXT_412991</name>
</gene>
<protein>
    <submittedName>
        <fullName evidence="1">Uncharacterized protein</fullName>
    </submittedName>
</protein>
<organism evidence="1 2">
    <name type="scientific">Caerostris extrusa</name>
    <name type="common">Bark spider</name>
    <name type="synonym">Caerostris bankana</name>
    <dbReference type="NCBI Taxonomy" id="172846"/>
    <lineage>
        <taxon>Eukaryota</taxon>
        <taxon>Metazoa</taxon>
        <taxon>Ecdysozoa</taxon>
        <taxon>Arthropoda</taxon>
        <taxon>Chelicerata</taxon>
        <taxon>Arachnida</taxon>
        <taxon>Araneae</taxon>
        <taxon>Araneomorphae</taxon>
        <taxon>Entelegynae</taxon>
        <taxon>Araneoidea</taxon>
        <taxon>Araneidae</taxon>
        <taxon>Caerostris</taxon>
    </lineage>
</organism>
<proteinExistence type="predicted"/>
<accession>A0AAV4N9E2</accession>
<dbReference type="Proteomes" id="UP001054945">
    <property type="component" value="Unassembled WGS sequence"/>
</dbReference>
<evidence type="ECO:0000313" key="2">
    <source>
        <dbReference type="Proteomes" id="UP001054945"/>
    </source>
</evidence>
<keyword evidence="2" id="KW-1185">Reference proteome</keyword>
<name>A0AAV4N9E2_CAEEX</name>
<sequence length="84" mass="9523">MLPHSLSTQVAEDWLHIQSSLKEATMAEEEQFRVNFTGCTIDYGPNGHPPGATVWEMVRNVYFGKLGFRKVCQRCRRGHPTCGL</sequence>